<organism evidence="1 2">
    <name type="scientific">Kroppenstedtia sanguinis</name>
    <dbReference type="NCBI Taxonomy" id="1380684"/>
    <lineage>
        <taxon>Bacteria</taxon>
        <taxon>Bacillati</taxon>
        <taxon>Bacillota</taxon>
        <taxon>Bacilli</taxon>
        <taxon>Bacillales</taxon>
        <taxon>Thermoactinomycetaceae</taxon>
        <taxon>Kroppenstedtia</taxon>
    </lineage>
</organism>
<name>A0ABW4CBL6_9BACL</name>
<dbReference type="EMBL" id="JBHTNU010000009">
    <property type="protein sequence ID" value="MFD1427331.1"/>
    <property type="molecule type" value="Genomic_DNA"/>
</dbReference>
<keyword evidence="2" id="KW-1185">Reference proteome</keyword>
<dbReference type="Proteomes" id="UP001597282">
    <property type="component" value="Unassembled WGS sequence"/>
</dbReference>
<comment type="caution">
    <text evidence="1">The sequence shown here is derived from an EMBL/GenBank/DDBJ whole genome shotgun (WGS) entry which is preliminary data.</text>
</comment>
<reference evidence="2" key="1">
    <citation type="journal article" date="2019" name="Int. J. Syst. Evol. Microbiol.">
        <title>The Global Catalogue of Microorganisms (GCM) 10K type strain sequencing project: providing services to taxonomists for standard genome sequencing and annotation.</title>
        <authorList>
            <consortium name="The Broad Institute Genomics Platform"/>
            <consortium name="The Broad Institute Genome Sequencing Center for Infectious Disease"/>
            <person name="Wu L."/>
            <person name="Ma J."/>
        </authorList>
    </citation>
    <scope>NUCLEOTIDE SEQUENCE [LARGE SCALE GENOMIC DNA]</scope>
    <source>
        <strain evidence="2">S1</strain>
    </source>
</reference>
<evidence type="ECO:0000313" key="1">
    <source>
        <dbReference type="EMBL" id="MFD1427331.1"/>
    </source>
</evidence>
<evidence type="ECO:0000313" key="2">
    <source>
        <dbReference type="Proteomes" id="UP001597282"/>
    </source>
</evidence>
<proteinExistence type="predicted"/>
<accession>A0ABW4CBL6</accession>
<sequence length="59" mass="6740">MISHILGGEIVFYHALVAIRQGSENWPLQIFRSGRGKALWKQYREDVAPKRPLSRFSAG</sequence>
<protein>
    <submittedName>
        <fullName evidence="1">Uncharacterized protein</fullName>
    </submittedName>
</protein>
<gene>
    <name evidence="1" type="ORF">ACFQ4Y_10375</name>
</gene>